<dbReference type="AlphaFoldDB" id="A0A368VZS9"/>
<dbReference type="Gene3D" id="2.102.10.10">
    <property type="entry name" value="Rieske [2Fe-2S] iron-sulphur domain"/>
    <property type="match status" value="1"/>
</dbReference>
<dbReference type="InterPro" id="IPR017941">
    <property type="entry name" value="Rieske_2Fe-2S"/>
</dbReference>
<keyword evidence="1" id="KW-0001">2Fe-2S</keyword>
<dbReference type="OrthoDB" id="147178at2"/>
<accession>A0A368VZS9</accession>
<evidence type="ECO:0000256" key="3">
    <source>
        <dbReference type="ARBA" id="ARBA00023004"/>
    </source>
</evidence>
<dbReference type="PANTHER" id="PTHR21496">
    <property type="entry name" value="FERREDOXIN-RELATED"/>
    <property type="match status" value="1"/>
</dbReference>
<gene>
    <name evidence="6" type="ORF">DFQ14_102142</name>
</gene>
<dbReference type="EMBL" id="QPJC01000002">
    <property type="protein sequence ID" value="RCW45841.1"/>
    <property type="molecule type" value="Genomic_DNA"/>
</dbReference>
<evidence type="ECO:0000313" key="6">
    <source>
        <dbReference type="EMBL" id="RCW45841.1"/>
    </source>
</evidence>
<reference evidence="6 7" key="1">
    <citation type="submission" date="2018-07" db="EMBL/GenBank/DDBJ databases">
        <title>Genomic Encyclopedia of Type Strains, Phase III (KMG-III): the genomes of soil and plant-associated and newly described type strains.</title>
        <authorList>
            <person name="Whitman W."/>
        </authorList>
    </citation>
    <scope>NUCLEOTIDE SEQUENCE [LARGE SCALE GENOMIC DNA]</scope>
    <source>
        <strain evidence="6 7">CECT 8575</strain>
    </source>
</reference>
<keyword evidence="7" id="KW-1185">Reference proteome</keyword>
<comment type="caution">
    <text evidence="6">The sequence shown here is derived from an EMBL/GenBank/DDBJ whole genome shotgun (WGS) entry which is preliminary data.</text>
</comment>
<dbReference type="PROSITE" id="PS51296">
    <property type="entry name" value="RIESKE"/>
    <property type="match status" value="1"/>
</dbReference>
<name>A0A368VZS9_9ACTN</name>
<evidence type="ECO:0000313" key="7">
    <source>
        <dbReference type="Proteomes" id="UP000253495"/>
    </source>
</evidence>
<dbReference type="SUPFAM" id="SSF50022">
    <property type="entry name" value="ISP domain"/>
    <property type="match status" value="1"/>
</dbReference>
<keyword evidence="2" id="KW-0479">Metal-binding</keyword>
<dbReference type="Proteomes" id="UP000253495">
    <property type="component" value="Unassembled WGS sequence"/>
</dbReference>
<feature type="domain" description="Rieske" evidence="5">
    <location>
        <begin position="3"/>
        <end position="99"/>
    </location>
</feature>
<evidence type="ECO:0000256" key="4">
    <source>
        <dbReference type="ARBA" id="ARBA00023014"/>
    </source>
</evidence>
<evidence type="ECO:0000256" key="1">
    <source>
        <dbReference type="ARBA" id="ARBA00022714"/>
    </source>
</evidence>
<dbReference type="Pfam" id="PF00355">
    <property type="entry name" value="Rieske"/>
    <property type="match status" value="1"/>
</dbReference>
<protein>
    <submittedName>
        <fullName evidence="6">Nitrite reductase/ring-hydroxylating ferredoxin subunit</fullName>
    </submittedName>
</protein>
<organism evidence="6 7">
    <name type="scientific">Halopolyspora algeriensis</name>
    <dbReference type="NCBI Taxonomy" id="1500506"/>
    <lineage>
        <taxon>Bacteria</taxon>
        <taxon>Bacillati</taxon>
        <taxon>Actinomycetota</taxon>
        <taxon>Actinomycetes</taxon>
        <taxon>Actinomycetes incertae sedis</taxon>
        <taxon>Halopolyspora</taxon>
    </lineage>
</organism>
<dbReference type="PANTHER" id="PTHR21496:SF23">
    <property type="entry name" value="3-PHENYLPROPIONATE_CINNAMIC ACID DIOXYGENASE FERREDOXIN SUBUNIT"/>
    <property type="match status" value="1"/>
</dbReference>
<dbReference type="GO" id="GO:0051537">
    <property type="term" value="F:2 iron, 2 sulfur cluster binding"/>
    <property type="evidence" value="ECO:0007669"/>
    <property type="project" value="UniProtKB-KW"/>
</dbReference>
<keyword evidence="4" id="KW-0411">Iron-sulfur</keyword>
<proteinExistence type="predicted"/>
<dbReference type="GO" id="GO:0046872">
    <property type="term" value="F:metal ion binding"/>
    <property type="evidence" value="ECO:0007669"/>
    <property type="project" value="UniProtKB-KW"/>
</dbReference>
<dbReference type="GO" id="GO:0004497">
    <property type="term" value="F:monooxygenase activity"/>
    <property type="evidence" value="ECO:0007669"/>
    <property type="project" value="UniProtKB-ARBA"/>
</dbReference>
<evidence type="ECO:0000256" key="2">
    <source>
        <dbReference type="ARBA" id="ARBA00022723"/>
    </source>
</evidence>
<sequence>MDYVRVARSGQVPDKTVRRFFVDDVELAVARWEGTIYITSNYCTHLDCLLSSGRVTDDGLLCSCHGSVFDFETGEPLAPPAKKPIRLYPAYEEDGEIYVGLDPEAIADGGPRRRKRLQTDG</sequence>
<dbReference type="RefSeq" id="WP_114451710.1">
    <property type="nucleotide sequence ID" value="NZ_QPJC01000002.1"/>
</dbReference>
<keyword evidence="3" id="KW-0408">Iron</keyword>
<dbReference type="InterPro" id="IPR036922">
    <property type="entry name" value="Rieske_2Fe-2S_sf"/>
</dbReference>
<evidence type="ECO:0000259" key="5">
    <source>
        <dbReference type="PROSITE" id="PS51296"/>
    </source>
</evidence>
<dbReference type="GO" id="GO:0016705">
    <property type="term" value="F:oxidoreductase activity, acting on paired donors, with incorporation or reduction of molecular oxygen"/>
    <property type="evidence" value="ECO:0007669"/>
    <property type="project" value="UniProtKB-ARBA"/>
</dbReference>